<evidence type="ECO:0000256" key="4">
    <source>
        <dbReference type="SAM" id="Phobius"/>
    </source>
</evidence>
<accession>A0A813ELT2</accession>
<dbReference type="InterPro" id="IPR001876">
    <property type="entry name" value="Znf_RanBP2"/>
</dbReference>
<keyword evidence="4" id="KW-0472">Membrane</keyword>
<keyword evidence="7" id="KW-1185">Reference proteome</keyword>
<evidence type="ECO:0000256" key="3">
    <source>
        <dbReference type="ARBA" id="ARBA00022833"/>
    </source>
</evidence>
<evidence type="ECO:0000256" key="2">
    <source>
        <dbReference type="ARBA" id="ARBA00022771"/>
    </source>
</evidence>
<keyword evidence="2" id="KW-0863">Zinc-finger</keyword>
<dbReference type="Proteomes" id="UP000654075">
    <property type="component" value="Unassembled WGS sequence"/>
</dbReference>
<gene>
    <name evidence="6" type="ORF">PGLA1383_LOCUS20352</name>
</gene>
<reference evidence="6" key="1">
    <citation type="submission" date="2021-02" db="EMBL/GenBank/DDBJ databases">
        <authorList>
            <person name="Dougan E. K."/>
            <person name="Rhodes N."/>
            <person name="Thang M."/>
            <person name="Chan C."/>
        </authorList>
    </citation>
    <scope>NUCLEOTIDE SEQUENCE</scope>
</reference>
<keyword evidence="4" id="KW-0812">Transmembrane</keyword>
<evidence type="ECO:0000259" key="5">
    <source>
        <dbReference type="PROSITE" id="PS01358"/>
    </source>
</evidence>
<organism evidence="6 7">
    <name type="scientific">Polarella glacialis</name>
    <name type="common">Dinoflagellate</name>
    <dbReference type="NCBI Taxonomy" id="89957"/>
    <lineage>
        <taxon>Eukaryota</taxon>
        <taxon>Sar</taxon>
        <taxon>Alveolata</taxon>
        <taxon>Dinophyceae</taxon>
        <taxon>Suessiales</taxon>
        <taxon>Suessiaceae</taxon>
        <taxon>Polarella</taxon>
    </lineage>
</organism>
<feature type="transmembrane region" description="Helical" evidence="4">
    <location>
        <begin position="434"/>
        <end position="458"/>
    </location>
</feature>
<protein>
    <recommendedName>
        <fullName evidence="5">RanBP2-type domain-containing protein</fullName>
    </recommendedName>
</protein>
<comment type="caution">
    <text evidence="6">The sequence shown here is derived from an EMBL/GenBank/DDBJ whole genome shotgun (WGS) entry which is preliminary data.</text>
</comment>
<dbReference type="PROSITE" id="PS01358">
    <property type="entry name" value="ZF_RANBP2_1"/>
    <property type="match status" value="1"/>
</dbReference>
<name>A0A813ELT2_POLGL</name>
<keyword evidence="1" id="KW-0479">Metal-binding</keyword>
<keyword evidence="3" id="KW-0862">Zinc</keyword>
<evidence type="ECO:0000313" key="6">
    <source>
        <dbReference type="EMBL" id="CAE8602093.1"/>
    </source>
</evidence>
<dbReference type="OrthoDB" id="109543at2759"/>
<feature type="domain" description="RanBP2-type" evidence="5">
    <location>
        <begin position="81"/>
        <end position="100"/>
    </location>
</feature>
<dbReference type="EMBL" id="CAJNNV010013835">
    <property type="protein sequence ID" value="CAE8602093.1"/>
    <property type="molecule type" value="Genomic_DNA"/>
</dbReference>
<dbReference type="AlphaFoldDB" id="A0A813ELT2"/>
<evidence type="ECO:0000256" key="1">
    <source>
        <dbReference type="ARBA" id="ARBA00022723"/>
    </source>
</evidence>
<keyword evidence="4" id="KW-1133">Transmembrane helix</keyword>
<evidence type="ECO:0000313" key="7">
    <source>
        <dbReference type="Proteomes" id="UP000654075"/>
    </source>
</evidence>
<proteinExistence type="predicted"/>
<dbReference type="GO" id="GO:0008270">
    <property type="term" value="F:zinc ion binding"/>
    <property type="evidence" value="ECO:0007669"/>
    <property type="project" value="UniProtKB-KW"/>
</dbReference>
<sequence>MTSAEEGDAAEAKLAQESLHCYAMLVGIDESTLGFGISLGFNGETLVNARSPFEFVSYEAFIGVEIEENGGANTRRSASTWLCAMCTASNQNGVLHCRGCRAAPPRTDIQLMSEPAAEMLGVRQNSCGTERFTHFLPLYLSKEHFRPELCARCLQAAFCRVPTQRLAACETSFVDESVWNVLPALMNSTAVAMMGGELHTSDVALRGYYNLHRLLLAMSSPALRARAEVESTSFAQDPARRLKIACPNLGHLLPRLLLVSSPLQAWHDIQEALLSEAIDRTVLHAYREFPALGQEQDAEYARLRWQSAAKGFRMLLFSVRFLRHAAQWGSSDQVASHYDKYYGQPGSGDRDSFRQQVRQIMAVDSWQEFSECWSAESSEPFEPRSVVFRLGGSQSVLVQLLRESENSSAQKSYHGGPGPEFLVSPAQSGRCKGLSFWATLSLVGALAAAFLAVGVGLLRR</sequence>